<organism evidence="2">
    <name type="scientific">Tanacetum cinerariifolium</name>
    <name type="common">Dalmatian daisy</name>
    <name type="synonym">Chrysanthemum cinerariifolium</name>
    <dbReference type="NCBI Taxonomy" id="118510"/>
    <lineage>
        <taxon>Eukaryota</taxon>
        <taxon>Viridiplantae</taxon>
        <taxon>Streptophyta</taxon>
        <taxon>Embryophyta</taxon>
        <taxon>Tracheophyta</taxon>
        <taxon>Spermatophyta</taxon>
        <taxon>Magnoliopsida</taxon>
        <taxon>eudicotyledons</taxon>
        <taxon>Gunneridae</taxon>
        <taxon>Pentapetalae</taxon>
        <taxon>asterids</taxon>
        <taxon>campanulids</taxon>
        <taxon>Asterales</taxon>
        <taxon>Asteraceae</taxon>
        <taxon>Asteroideae</taxon>
        <taxon>Anthemideae</taxon>
        <taxon>Anthemidinae</taxon>
        <taxon>Tanacetum</taxon>
    </lineage>
</organism>
<dbReference type="AlphaFoldDB" id="A0A6L2M979"/>
<accession>A0A6L2M979</accession>
<feature type="domain" description="DUF7794" evidence="1">
    <location>
        <begin position="6"/>
        <end position="119"/>
    </location>
</feature>
<sequence length="147" mass="16776">MRCLQHPFNRRHVVFLLEINGFGDKLPELGLEGDVFSSSLKNEVVIEDVETQLSDEEEFSLVSLNDPMSRDMEFTDQDLTNFASWLYGSYVTASKSLTGELTVPLANDAQLELYMLKVAFSFSICHQSLIVLIYFNGMYEASFNHHH</sequence>
<dbReference type="PANTHER" id="PTHR37735:SF1">
    <property type="entry name" value="OS08G0567000 PROTEIN"/>
    <property type="match status" value="1"/>
</dbReference>
<dbReference type="EMBL" id="BKCJ010005874">
    <property type="protein sequence ID" value="GEU69114.1"/>
    <property type="molecule type" value="Genomic_DNA"/>
</dbReference>
<evidence type="ECO:0000259" key="1">
    <source>
        <dbReference type="Pfam" id="PF25070"/>
    </source>
</evidence>
<proteinExistence type="predicted"/>
<comment type="caution">
    <text evidence="2">The sequence shown here is derived from an EMBL/GenBank/DDBJ whole genome shotgun (WGS) entry which is preliminary data.</text>
</comment>
<gene>
    <name evidence="2" type="ORF">Tci_041092</name>
</gene>
<dbReference type="InterPro" id="IPR056696">
    <property type="entry name" value="DUF7794"/>
</dbReference>
<protein>
    <submittedName>
        <fullName evidence="2">Type 1 membrane protein</fullName>
    </submittedName>
</protein>
<dbReference type="Pfam" id="PF25070">
    <property type="entry name" value="DUF7794"/>
    <property type="match status" value="1"/>
</dbReference>
<dbReference type="PANTHER" id="PTHR37735">
    <property type="entry name" value="OS08G0567000 PROTEIN"/>
    <property type="match status" value="1"/>
</dbReference>
<dbReference type="GO" id="GO:0012505">
    <property type="term" value="C:endomembrane system"/>
    <property type="evidence" value="ECO:0007669"/>
    <property type="project" value="TreeGrafter"/>
</dbReference>
<reference evidence="2" key="1">
    <citation type="journal article" date="2019" name="Sci. Rep.">
        <title>Draft genome of Tanacetum cinerariifolium, the natural source of mosquito coil.</title>
        <authorList>
            <person name="Yamashiro T."/>
            <person name="Shiraishi A."/>
            <person name="Satake H."/>
            <person name="Nakayama K."/>
        </authorList>
    </citation>
    <scope>NUCLEOTIDE SEQUENCE</scope>
</reference>
<evidence type="ECO:0000313" key="2">
    <source>
        <dbReference type="EMBL" id="GEU69114.1"/>
    </source>
</evidence>
<name>A0A6L2M979_TANCI</name>